<evidence type="ECO:0000313" key="2">
    <source>
        <dbReference type="EMBL" id="MBP2020237.1"/>
    </source>
</evidence>
<evidence type="ECO:0000313" key="3">
    <source>
        <dbReference type="Proteomes" id="UP001519308"/>
    </source>
</evidence>
<keyword evidence="1" id="KW-0472">Membrane</keyword>
<feature type="transmembrane region" description="Helical" evidence="1">
    <location>
        <begin position="21"/>
        <end position="41"/>
    </location>
</feature>
<gene>
    <name evidence="2" type="ORF">J2Z44_000018</name>
</gene>
<organism evidence="2 3">
    <name type="scientific">Clostridium punense</name>
    <dbReference type="NCBI Taxonomy" id="1054297"/>
    <lineage>
        <taxon>Bacteria</taxon>
        <taxon>Bacillati</taxon>
        <taxon>Bacillota</taxon>
        <taxon>Clostridia</taxon>
        <taxon>Eubacteriales</taxon>
        <taxon>Clostridiaceae</taxon>
        <taxon>Clostridium</taxon>
    </lineage>
</organism>
<comment type="caution">
    <text evidence="2">The sequence shown here is derived from an EMBL/GenBank/DDBJ whole genome shotgun (WGS) entry which is preliminary data.</text>
</comment>
<reference evidence="2 3" key="1">
    <citation type="submission" date="2021-03" db="EMBL/GenBank/DDBJ databases">
        <title>Genomic Encyclopedia of Type Strains, Phase IV (KMG-IV): sequencing the most valuable type-strain genomes for metagenomic binning, comparative biology and taxonomic classification.</title>
        <authorList>
            <person name="Goeker M."/>
        </authorList>
    </citation>
    <scope>NUCLEOTIDE SEQUENCE [LARGE SCALE GENOMIC DNA]</scope>
    <source>
        <strain evidence="2 3">DSM 28650</strain>
    </source>
</reference>
<name>A0ABS4JXJ0_9CLOT</name>
<keyword evidence="3" id="KW-1185">Reference proteome</keyword>
<protein>
    <recommendedName>
        <fullName evidence="4">AMIN domain-containing protein</fullName>
    </recommendedName>
</protein>
<evidence type="ECO:0000256" key="1">
    <source>
        <dbReference type="SAM" id="Phobius"/>
    </source>
</evidence>
<dbReference type="EMBL" id="JAGGLL010000001">
    <property type="protein sequence ID" value="MBP2020237.1"/>
    <property type="molecule type" value="Genomic_DNA"/>
</dbReference>
<sequence length="101" mass="11474">MSYNFYESFEKDKKSGFKFKLVITLTLFLIICGIIIVNINLADVIRGQSSFLVSFQNDPPRLIVDLGEKHVILSTKVLKEFKDGTTVIFDAVKNTITSIKR</sequence>
<accession>A0ABS4JXJ0</accession>
<dbReference type="Proteomes" id="UP001519308">
    <property type="component" value="Unassembled WGS sequence"/>
</dbReference>
<keyword evidence="1" id="KW-0812">Transmembrane</keyword>
<proteinExistence type="predicted"/>
<evidence type="ECO:0008006" key="4">
    <source>
        <dbReference type="Google" id="ProtNLM"/>
    </source>
</evidence>
<dbReference type="RefSeq" id="WP_209649256.1">
    <property type="nucleotide sequence ID" value="NZ_JAGGLL010000001.1"/>
</dbReference>
<keyword evidence="1" id="KW-1133">Transmembrane helix</keyword>